<gene>
    <name evidence="1" type="ORF">RFULGI_LOCUS3877</name>
</gene>
<sequence>VENSGIMFNRNLDEWKINREFFIRMAMSKKFLKMLTKKTYENATDMFKLWDVMIKDNRDVDLAKWLEKFAGDMAVSTSTGLHAYSMFTYFNSHAPGISYYDNKIFKPVKDLENLLLELIQRRRAEIDLLSNDTLLPSDFLTLLLTVNTPRDLDHALYKSLSRSLKDHEIFGVIRDIFLGAIETPVEVGGDLWKEEQLFVLNYQKINSNKNDWIDAEIFDLERFLKNENSKRSINAKEANNKRAFATFGVLLVAVLMKYDMEFVNKDQGLDLIWASSYHWRELKVRLRPRMQDT</sequence>
<keyword evidence="2" id="KW-1185">Reference proteome</keyword>
<proteinExistence type="predicted"/>
<evidence type="ECO:0000313" key="1">
    <source>
        <dbReference type="EMBL" id="CAG8532991.1"/>
    </source>
</evidence>
<dbReference type="InterPro" id="IPR036396">
    <property type="entry name" value="Cyt_P450_sf"/>
</dbReference>
<evidence type="ECO:0000313" key="2">
    <source>
        <dbReference type="Proteomes" id="UP000789396"/>
    </source>
</evidence>
<dbReference type="SUPFAM" id="SSF48264">
    <property type="entry name" value="Cytochrome P450"/>
    <property type="match status" value="1"/>
</dbReference>
<dbReference type="EMBL" id="CAJVPZ010003609">
    <property type="protein sequence ID" value="CAG8532991.1"/>
    <property type="molecule type" value="Genomic_DNA"/>
</dbReference>
<dbReference type="Proteomes" id="UP000789396">
    <property type="component" value="Unassembled WGS sequence"/>
</dbReference>
<dbReference type="GO" id="GO:0004497">
    <property type="term" value="F:monooxygenase activity"/>
    <property type="evidence" value="ECO:0007669"/>
    <property type="project" value="InterPro"/>
</dbReference>
<protein>
    <submittedName>
        <fullName evidence="1">12162_t:CDS:1</fullName>
    </submittedName>
</protein>
<dbReference type="Gene3D" id="1.10.630.10">
    <property type="entry name" value="Cytochrome P450"/>
    <property type="match status" value="2"/>
</dbReference>
<dbReference type="AlphaFoldDB" id="A0A9N9FGQ7"/>
<accession>A0A9N9FGQ7</accession>
<reference evidence="1" key="1">
    <citation type="submission" date="2021-06" db="EMBL/GenBank/DDBJ databases">
        <authorList>
            <person name="Kallberg Y."/>
            <person name="Tangrot J."/>
            <person name="Rosling A."/>
        </authorList>
    </citation>
    <scope>NUCLEOTIDE SEQUENCE</scope>
    <source>
        <strain evidence="1">IN212</strain>
    </source>
</reference>
<comment type="caution">
    <text evidence="1">The sequence shown here is derived from an EMBL/GenBank/DDBJ whole genome shotgun (WGS) entry which is preliminary data.</text>
</comment>
<name>A0A9N9FGQ7_9GLOM</name>
<dbReference type="GO" id="GO:0020037">
    <property type="term" value="F:heme binding"/>
    <property type="evidence" value="ECO:0007669"/>
    <property type="project" value="InterPro"/>
</dbReference>
<dbReference type="GO" id="GO:0005506">
    <property type="term" value="F:iron ion binding"/>
    <property type="evidence" value="ECO:0007669"/>
    <property type="project" value="InterPro"/>
</dbReference>
<dbReference type="GO" id="GO:0016705">
    <property type="term" value="F:oxidoreductase activity, acting on paired donors, with incorporation or reduction of molecular oxygen"/>
    <property type="evidence" value="ECO:0007669"/>
    <property type="project" value="InterPro"/>
</dbReference>
<feature type="non-terminal residue" evidence="1">
    <location>
        <position position="293"/>
    </location>
</feature>
<dbReference type="OrthoDB" id="2421322at2759"/>
<organism evidence="1 2">
    <name type="scientific">Racocetra fulgida</name>
    <dbReference type="NCBI Taxonomy" id="60492"/>
    <lineage>
        <taxon>Eukaryota</taxon>
        <taxon>Fungi</taxon>
        <taxon>Fungi incertae sedis</taxon>
        <taxon>Mucoromycota</taxon>
        <taxon>Glomeromycotina</taxon>
        <taxon>Glomeromycetes</taxon>
        <taxon>Diversisporales</taxon>
        <taxon>Gigasporaceae</taxon>
        <taxon>Racocetra</taxon>
    </lineage>
</organism>